<evidence type="ECO:0000313" key="2">
    <source>
        <dbReference type="Proteomes" id="UP000789525"/>
    </source>
</evidence>
<accession>A0ACA9LNK2</accession>
<dbReference type="EMBL" id="CAJVPT010007105">
    <property type="protein sequence ID" value="CAG8537416.1"/>
    <property type="molecule type" value="Genomic_DNA"/>
</dbReference>
<feature type="non-terminal residue" evidence="1">
    <location>
        <position position="1"/>
    </location>
</feature>
<reference evidence="1" key="1">
    <citation type="submission" date="2021-06" db="EMBL/GenBank/DDBJ databases">
        <authorList>
            <person name="Kallberg Y."/>
            <person name="Tangrot J."/>
            <person name="Rosling A."/>
        </authorList>
    </citation>
    <scope>NUCLEOTIDE SEQUENCE</scope>
    <source>
        <strain evidence="1">CL356</strain>
    </source>
</reference>
<protein>
    <submittedName>
        <fullName evidence="1">12149_t:CDS:1</fullName>
    </submittedName>
</protein>
<organism evidence="1 2">
    <name type="scientific">Acaulospora colombiana</name>
    <dbReference type="NCBI Taxonomy" id="27376"/>
    <lineage>
        <taxon>Eukaryota</taxon>
        <taxon>Fungi</taxon>
        <taxon>Fungi incertae sedis</taxon>
        <taxon>Mucoromycota</taxon>
        <taxon>Glomeromycotina</taxon>
        <taxon>Glomeromycetes</taxon>
        <taxon>Diversisporales</taxon>
        <taxon>Acaulosporaceae</taxon>
        <taxon>Acaulospora</taxon>
    </lineage>
</organism>
<keyword evidence="2" id="KW-1185">Reference proteome</keyword>
<evidence type="ECO:0000313" key="1">
    <source>
        <dbReference type="EMBL" id="CAG8537416.1"/>
    </source>
</evidence>
<dbReference type="Proteomes" id="UP000789525">
    <property type="component" value="Unassembled WGS sequence"/>
</dbReference>
<sequence length="168" mass="18681">PFPVIEVTSNLDAVQELELARLQNAELEAKSAFLEETIDEIRKATASKDAQLKQASITIDDLERQCESERRAKEKEKLAAEKLVELTSAEVEKQVLSTLEAKVAEAVKLEAKKWMSRINYLTAADGVSRQWETVRMNAVADLEVVQQMQATLRVFAAGVDAITPVELP</sequence>
<proteinExistence type="predicted"/>
<comment type="caution">
    <text evidence="1">The sequence shown here is derived from an EMBL/GenBank/DDBJ whole genome shotgun (WGS) entry which is preliminary data.</text>
</comment>
<gene>
    <name evidence="1" type="ORF">ACOLOM_LOCUS4328</name>
</gene>
<name>A0ACA9LNK2_9GLOM</name>